<gene>
    <name evidence="1" type="ORF">O6H91_07G104100</name>
</gene>
<accession>A0ACC2D8J5</accession>
<proteinExistence type="predicted"/>
<reference evidence="2" key="1">
    <citation type="journal article" date="2024" name="Proc. Natl. Acad. Sci. U.S.A.">
        <title>Extraordinary preservation of gene collinearity over three hundred million years revealed in homosporous lycophytes.</title>
        <authorList>
            <person name="Li C."/>
            <person name="Wickell D."/>
            <person name="Kuo L.Y."/>
            <person name="Chen X."/>
            <person name="Nie B."/>
            <person name="Liao X."/>
            <person name="Peng D."/>
            <person name="Ji J."/>
            <person name="Jenkins J."/>
            <person name="Williams M."/>
            <person name="Shu S."/>
            <person name="Plott C."/>
            <person name="Barry K."/>
            <person name="Rajasekar S."/>
            <person name="Grimwood J."/>
            <person name="Han X."/>
            <person name="Sun S."/>
            <person name="Hou Z."/>
            <person name="He W."/>
            <person name="Dai G."/>
            <person name="Sun C."/>
            <person name="Schmutz J."/>
            <person name="Leebens-Mack J.H."/>
            <person name="Li F.W."/>
            <person name="Wang L."/>
        </authorList>
    </citation>
    <scope>NUCLEOTIDE SEQUENCE [LARGE SCALE GENOMIC DNA]</scope>
    <source>
        <strain evidence="2">cv. PW_Plant_1</strain>
    </source>
</reference>
<sequence length="342" mass="35963">MVGEATVILVTDAVVLPATSVLWALKAFEDKVASGKNLALVTQATDLSEKLNTGSSSAEVLVSLAETPGHHTTAWLAEASKILRPGGTLIIQEPICRTQNPPPELNPKRWKSGAIHTEANLQMNLLLAGFMHLTTCEALDGVGSSAIFSQEGLESGLSVDGSALQPLLIKAKKPEWETGSSFTLNKSPSPYVPEEISRNEAQVVCSSADGTDIAQSILGLKVNGAASLQIPVSEIEADELVDEDALLTEEDLAKPLPMPVDGDDCEVGKSGRKACKNCTCGRAELEEKGSLTAEQLQNPQSACGNCGLGDAFRCSGCPYRGLPRFKLGEKISLPGALLTADV</sequence>
<evidence type="ECO:0000313" key="1">
    <source>
        <dbReference type="EMBL" id="KAJ7550510.1"/>
    </source>
</evidence>
<organism evidence="1 2">
    <name type="scientific">Diphasiastrum complanatum</name>
    <name type="common">Issler's clubmoss</name>
    <name type="synonym">Lycopodium complanatum</name>
    <dbReference type="NCBI Taxonomy" id="34168"/>
    <lineage>
        <taxon>Eukaryota</taxon>
        <taxon>Viridiplantae</taxon>
        <taxon>Streptophyta</taxon>
        <taxon>Embryophyta</taxon>
        <taxon>Tracheophyta</taxon>
        <taxon>Lycopodiopsida</taxon>
        <taxon>Lycopodiales</taxon>
        <taxon>Lycopodiaceae</taxon>
        <taxon>Lycopodioideae</taxon>
        <taxon>Diphasiastrum</taxon>
    </lineage>
</organism>
<dbReference type="Proteomes" id="UP001162992">
    <property type="component" value="Chromosome 7"/>
</dbReference>
<keyword evidence="2" id="KW-1185">Reference proteome</keyword>
<evidence type="ECO:0000313" key="2">
    <source>
        <dbReference type="Proteomes" id="UP001162992"/>
    </source>
</evidence>
<dbReference type="EMBL" id="CM055098">
    <property type="protein sequence ID" value="KAJ7550510.1"/>
    <property type="molecule type" value="Genomic_DNA"/>
</dbReference>
<name>A0ACC2D8J5_DIPCM</name>
<comment type="caution">
    <text evidence="1">The sequence shown here is derived from an EMBL/GenBank/DDBJ whole genome shotgun (WGS) entry which is preliminary data.</text>
</comment>
<protein>
    <submittedName>
        <fullName evidence="1">Uncharacterized protein</fullName>
    </submittedName>
</protein>